<sequence length="60" mass="6720">MYYCKARLTGRVDSNSCGDIAEDGAKTARWAVFSSAARDIHPRPPKNLNVCKYAEVFVLR</sequence>
<reference evidence="1 2" key="1">
    <citation type="journal article" date="2017" name="Front. Microbiol.">
        <title>New Insights into the Diversity of the Genus Faecalibacterium.</title>
        <authorList>
            <person name="Benevides L."/>
            <person name="Burman S."/>
            <person name="Martin R."/>
            <person name="Robert V."/>
            <person name="Thomas M."/>
            <person name="Miquel S."/>
            <person name="Chain F."/>
            <person name="Sokol H."/>
            <person name="Bermudez-Humaran L.G."/>
            <person name="Morrison M."/>
            <person name="Langella P."/>
            <person name="Azevedo V.A."/>
            <person name="Chatel J.M."/>
            <person name="Soares S."/>
        </authorList>
    </citation>
    <scope>NUCLEOTIDE SEQUENCE [LARGE SCALE GENOMIC DNA]</scope>
    <source>
        <strain evidence="1 2">CNCM I 4542</strain>
    </source>
</reference>
<comment type="caution">
    <text evidence="1">The sequence shown here is derived from an EMBL/GenBank/DDBJ whole genome shotgun (WGS) entry which is preliminary data.</text>
</comment>
<name>A0A2J4JMI3_9FIRM</name>
<protein>
    <submittedName>
        <fullName evidence="1">Uncharacterized protein</fullName>
    </submittedName>
</protein>
<accession>A0A2J4JMI3</accession>
<evidence type="ECO:0000313" key="1">
    <source>
        <dbReference type="EMBL" id="PLK29054.1"/>
    </source>
</evidence>
<evidence type="ECO:0000313" key="2">
    <source>
        <dbReference type="Proteomes" id="UP000221015"/>
    </source>
</evidence>
<dbReference type="AlphaFoldDB" id="A0A2J4JMI3"/>
<proteinExistence type="predicted"/>
<dbReference type="EMBL" id="NMTS02000056">
    <property type="protein sequence ID" value="PLK29054.1"/>
    <property type="molecule type" value="Genomic_DNA"/>
</dbReference>
<organism evidence="1 2">
    <name type="scientific">Faecalibacterium prausnitzii</name>
    <dbReference type="NCBI Taxonomy" id="853"/>
    <lineage>
        <taxon>Bacteria</taxon>
        <taxon>Bacillati</taxon>
        <taxon>Bacillota</taxon>
        <taxon>Clostridia</taxon>
        <taxon>Eubacteriales</taxon>
        <taxon>Oscillospiraceae</taxon>
        <taxon>Faecalibacterium</taxon>
    </lineage>
</organism>
<gene>
    <name evidence="1" type="ORF">CGS50_007925</name>
</gene>
<dbReference type="Proteomes" id="UP000221015">
    <property type="component" value="Unassembled WGS sequence"/>
</dbReference>